<protein>
    <recommendedName>
        <fullName evidence="12">Bestrophin</fullName>
    </recommendedName>
</protein>
<evidence type="ECO:0008006" key="12">
    <source>
        <dbReference type="Google" id="ProtNLM"/>
    </source>
</evidence>
<dbReference type="InterPro" id="IPR044669">
    <property type="entry name" value="YneE/VCCN1/2-like"/>
</dbReference>
<keyword evidence="4 9" id="KW-0812">Transmembrane</keyword>
<dbReference type="EMBL" id="CP042425">
    <property type="protein sequence ID" value="QEL13744.1"/>
    <property type="molecule type" value="Genomic_DNA"/>
</dbReference>
<evidence type="ECO:0000256" key="1">
    <source>
        <dbReference type="ARBA" id="ARBA00004651"/>
    </source>
</evidence>
<evidence type="ECO:0000256" key="6">
    <source>
        <dbReference type="ARBA" id="ARBA00023065"/>
    </source>
</evidence>
<dbReference type="Proteomes" id="UP000324974">
    <property type="component" value="Chromosome"/>
</dbReference>
<gene>
    <name evidence="10" type="ORF">PX52LOC_00602</name>
</gene>
<evidence type="ECO:0000256" key="3">
    <source>
        <dbReference type="ARBA" id="ARBA00022475"/>
    </source>
</evidence>
<dbReference type="PANTHER" id="PTHR33281">
    <property type="entry name" value="UPF0187 PROTEIN YNEE"/>
    <property type="match status" value="1"/>
</dbReference>
<accession>A0A5C1A9F2</accession>
<sequence>MKSKDLPLKDHASWFAQIWPPLPVWRRLDAAVVLVIAYSLIVKFATSQTDVVLPKWIGDISVVNGILLGVLLGFRNLQAYDRWWEARKLWGQLINDTRNLCVKVKALTTGVPAAELQAFGRLVVGFAVSLRNHLRGGRPLYEVPGFATERANPPHVPLQFAAWIYERIRGWQAGGRLSEINALIIDPHAKALMDVSGACERIRSSPVPLSYRALLRHGTILYLMSAPWFMADQYGYMGVILVALLAYFLLGIEMTAEDVEEPFGKDGDDLDLTRFCETIRKATEQLLGDLDLGDTALSTMAVPKV</sequence>
<feature type="transmembrane region" description="Helical" evidence="9">
    <location>
        <begin position="56"/>
        <end position="74"/>
    </location>
</feature>
<keyword evidence="6" id="KW-0406">Ion transport</keyword>
<dbReference type="PANTHER" id="PTHR33281:SF19">
    <property type="entry name" value="VOLTAGE-DEPENDENT ANION CHANNEL-FORMING PROTEIN YNEE"/>
    <property type="match status" value="1"/>
</dbReference>
<evidence type="ECO:0000256" key="7">
    <source>
        <dbReference type="ARBA" id="ARBA00023136"/>
    </source>
</evidence>
<evidence type="ECO:0000256" key="2">
    <source>
        <dbReference type="ARBA" id="ARBA00022448"/>
    </source>
</evidence>
<feature type="transmembrane region" description="Helical" evidence="9">
    <location>
        <begin position="236"/>
        <end position="256"/>
    </location>
</feature>
<evidence type="ECO:0000313" key="10">
    <source>
        <dbReference type="EMBL" id="QEL13744.1"/>
    </source>
</evidence>
<evidence type="ECO:0000256" key="5">
    <source>
        <dbReference type="ARBA" id="ARBA00022989"/>
    </source>
</evidence>
<dbReference type="GO" id="GO:0005886">
    <property type="term" value="C:plasma membrane"/>
    <property type="evidence" value="ECO:0007669"/>
    <property type="project" value="UniProtKB-SubCell"/>
</dbReference>
<dbReference type="Pfam" id="PF25539">
    <property type="entry name" value="Bestrophin_2"/>
    <property type="match status" value="1"/>
</dbReference>
<dbReference type="GO" id="GO:0005254">
    <property type="term" value="F:chloride channel activity"/>
    <property type="evidence" value="ECO:0007669"/>
    <property type="project" value="InterPro"/>
</dbReference>
<keyword evidence="11" id="KW-1185">Reference proteome</keyword>
<dbReference type="AlphaFoldDB" id="A0A5C1A9F2"/>
<dbReference type="OrthoDB" id="445589at2"/>
<keyword evidence="5 9" id="KW-1133">Transmembrane helix</keyword>
<keyword evidence="3" id="KW-1003">Cell membrane</keyword>
<comment type="similarity">
    <text evidence="8">Belongs to the anion channel-forming bestrophin (TC 1.A.46) family.</text>
</comment>
<evidence type="ECO:0000256" key="9">
    <source>
        <dbReference type="SAM" id="Phobius"/>
    </source>
</evidence>
<proteinExistence type="inferred from homology"/>
<name>A0A5C1A9F2_9BACT</name>
<keyword evidence="2" id="KW-0813">Transport</keyword>
<evidence type="ECO:0000313" key="11">
    <source>
        <dbReference type="Proteomes" id="UP000324974"/>
    </source>
</evidence>
<evidence type="ECO:0000256" key="8">
    <source>
        <dbReference type="ARBA" id="ARBA00034708"/>
    </source>
</evidence>
<reference evidence="11" key="1">
    <citation type="submission" date="2019-08" db="EMBL/GenBank/DDBJ databases">
        <title>Limnoglobus roseus gen. nov., sp. nov., a novel freshwater planctomycete with a giant genome from the family Gemmataceae.</title>
        <authorList>
            <person name="Kulichevskaya I.S."/>
            <person name="Naumoff D.G."/>
            <person name="Miroshnikov K."/>
            <person name="Ivanova A."/>
            <person name="Philippov D.A."/>
            <person name="Hakobyan A."/>
            <person name="Rijpstra I.C."/>
            <person name="Sinninghe Damste J.S."/>
            <person name="Liesack W."/>
            <person name="Dedysh S.N."/>
        </authorList>
    </citation>
    <scope>NUCLEOTIDE SEQUENCE [LARGE SCALE GENOMIC DNA]</scope>
    <source>
        <strain evidence="11">PX52</strain>
    </source>
</reference>
<dbReference type="KEGG" id="lrs:PX52LOC_00602"/>
<comment type="subcellular location">
    <subcellularLocation>
        <location evidence="1">Cell membrane</location>
        <topology evidence="1">Multi-pass membrane protein</topology>
    </subcellularLocation>
</comment>
<organism evidence="10 11">
    <name type="scientific">Limnoglobus roseus</name>
    <dbReference type="NCBI Taxonomy" id="2598579"/>
    <lineage>
        <taxon>Bacteria</taxon>
        <taxon>Pseudomonadati</taxon>
        <taxon>Planctomycetota</taxon>
        <taxon>Planctomycetia</taxon>
        <taxon>Gemmatales</taxon>
        <taxon>Gemmataceae</taxon>
        <taxon>Limnoglobus</taxon>
    </lineage>
</organism>
<evidence type="ECO:0000256" key="4">
    <source>
        <dbReference type="ARBA" id="ARBA00022692"/>
    </source>
</evidence>
<keyword evidence="7 9" id="KW-0472">Membrane</keyword>
<dbReference type="RefSeq" id="WP_149108690.1">
    <property type="nucleotide sequence ID" value="NZ_CP042425.1"/>
</dbReference>